<dbReference type="eggNOG" id="COG3024">
    <property type="taxonomic scope" value="Bacteria"/>
</dbReference>
<proteinExistence type="inferred from homology"/>
<dbReference type="KEGG" id="nhl:Nhal_3852"/>
<dbReference type="RefSeq" id="WP_013034713.1">
    <property type="nucleotide sequence ID" value="NC_013960.1"/>
</dbReference>
<evidence type="ECO:0000256" key="3">
    <source>
        <dbReference type="HAMAP-Rule" id="MF_00649"/>
    </source>
</evidence>
<dbReference type="Proteomes" id="UP000001844">
    <property type="component" value="Chromosome"/>
</dbReference>
<evidence type="ECO:0000256" key="2">
    <source>
        <dbReference type="ARBA" id="ARBA00022833"/>
    </source>
</evidence>
<feature type="binding site" evidence="3">
    <location>
        <position position="34"/>
    </location>
    <ligand>
        <name>Zn(2+)</name>
        <dbReference type="ChEBI" id="CHEBI:29105"/>
    </ligand>
</feature>
<comment type="function">
    <text evidence="3">Inhibits all the catalytic activities of DNA gyrase by preventing its interaction with DNA. Acts by binding directly to the C-terminal domain of GyrB, which probably disrupts DNA binding by the gyrase.</text>
</comment>
<dbReference type="OrthoDB" id="9809663at2"/>
<evidence type="ECO:0000313" key="4">
    <source>
        <dbReference type="EMBL" id="ADE16864.1"/>
    </source>
</evidence>
<dbReference type="GO" id="GO:0006355">
    <property type="term" value="P:regulation of DNA-templated transcription"/>
    <property type="evidence" value="ECO:0007669"/>
    <property type="project" value="InterPro"/>
</dbReference>
<dbReference type="EMBL" id="CP001798">
    <property type="protein sequence ID" value="ADE16864.1"/>
    <property type="molecule type" value="Genomic_DNA"/>
</dbReference>
<dbReference type="Pfam" id="PF03884">
    <property type="entry name" value="YacG"/>
    <property type="match status" value="1"/>
</dbReference>
<gene>
    <name evidence="3" type="primary">yacG</name>
    <name evidence="4" type="ordered locus">Nhal_3852</name>
</gene>
<sequence length="62" mass="7315">MSENRKRHIHCPTCGRETLWSQENPWRPFCSERCRLIDLSAWATETHRIPGEETKFGPSSEE</sequence>
<dbReference type="GO" id="GO:0008270">
    <property type="term" value="F:zinc ion binding"/>
    <property type="evidence" value="ECO:0007669"/>
    <property type="project" value="UniProtKB-UniRule"/>
</dbReference>
<dbReference type="PANTHER" id="PTHR36150">
    <property type="entry name" value="DNA GYRASE INHIBITOR YACG"/>
    <property type="match status" value="1"/>
</dbReference>
<comment type="subunit">
    <text evidence="3">Interacts with GyrB.</text>
</comment>
<accession>D5C3F7</accession>
<dbReference type="GO" id="GO:0008657">
    <property type="term" value="F:DNA topoisomerase type II (double strand cut, ATP-hydrolyzing) inhibitor activity"/>
    <property type="evidence" value="ECO:0007669"/>
    <property type="project" value="UniProtKB-UniRule"/>
</dbReference>
<evidence type="ECO:0000256" key="1">
    <source>
        <dbReference type="ARBA" id="ARBA00022723"/>
    </source>
</evidence>
<dbReference type="HOGENOM" id="CLU_178280_3_2_6"/>
<dbReference type="HAMAP" id="MF_00649">
    <property type="entry name" value="DNA_gyrase_inhibitor_YacG"/>
    <property type="match status" value="1"/>
</dbReference>
<dbReference type="InterPro" id="IPR013088">
    <property type="entry name" value="Znf_NHR/GATA"/>
</dbReference>
<dbReference type="PANTHER" id="PTHR36150:SF1">
    <property type="entry name" value="DNA GYRASE INHIBITOR YACG"/>
    <property type="match status" value="1"/>
</dbReference>
<keyword evidence="1 3" id="KW-0479">Metal-binding</keyword>
<dbReference type="InterPro" id="IPR005584">
    <property type="entry name" value="DNA_gyrase_inhibitor_YacG"/>
</dbReference>
<organism evidence="4 5">
    <name type="scientific">Nitrosococcus halophilus (strain Nc4)</name>
    <dbReference type="NCBI Taxonomy" id="472759"/>
    <lineage>
        <taxon>Bacteria</taxon>
        <taxon>Pseudomonadati</taxon>
        <taxon>Pseudomonadota</taxon>
        <taxon>Gammaproteobacteria</taxon>
        <taxon>Chromatiales</taxon>
        <taxon>Chromatiaceae</taxon>
        <taxon>Nitrosococcus</taxon>
    </lineage>
</organism>
<protein>
    <recommendedName>
        <fullName evidence="3">DNA gyrase inhibitor YacG</fullName>
    </recommendedName>
</protein>
<dbReference type="AlphaFoldDB" id="D5C3F7"/>
<keyword evidence="5" id="KW-1185">Reference proteome</keyword>
<comment type="similarity">
    <text evidence="3">Belongs to the DNA gyrase inhibitor YacG family.</text>
</comment>
<dbReference type="SUPFAM" id="SSF57716">
    <property type="entry name" value="Glucocorticoid receptor-like (DNA-binding domain)"/>
    <property type="match status" value="1"/>
</dbReference>
<dbReference type="Gene3D" id="3.30.50.10">
    <property type="entry name" value="Erythroid Transcription Factor GATA-1, subunit A"/>
    <property type="match status" value="1"/>
</dbReference>
<evidence type="ECO:0000313" key="5">
    <source>
        <dbReference type="Proteomes" id="UP000001844"/>
    </source>
</evidence>
<dbReference type="STRING" id="472759.Nhal_3852"/>
<comment type="cofactor">
    <cofactor evidence="3">
        <name>Zn(2+)</name>
        <dbReference type="ChEBI" id="CHEBI:29105"/>
    </cofactor>
    <text evidence="3">Binds 1 zinc ion.</text>
</comment>
<reference evidence="5" key="1">
    <citation type="submission" date="2010-04" db="EMBL/GenBank/DDBJ databases">
        <title>Complete genome sequence of Nitrosococcus halophilus Nc4, a salt-adapted, aerobic obligate ammonia-oxidizing sulfur purple bacterium.</title>
        <authorList>
            <consortium name="US DOE Joint Genome Institute"/>
            <person name="Campbell M.A."/>
            <person name="Malfatti S.A."/>
            <person name="Chain P.S.G."/>
            <person name="Heidelberg J.F."/>
            <person name="Ward B.B."/>
            <person name="Klotz M.G."/>
        </authorList>
    </citation>
    <scope>NUCLEOTIDE SEQUENCE [LARGE SCALE GENOMIC DNA]</scope>
    <source>
        <strain evidence="5">Nc4</strain>
    </source>
</reference>
<feature type="binding site" evidence="3">
    <location>
        <position position="11"/>
    </location>
    <ligand>
        <name>Zn(2+)</name>
        <dbReference type="ChEBI" id="CHEBI:29105"/>
    </ligand>
</feature>
<name>D5C3F7_NITHN</name>
<keyword evidence="2 3" id="KW-0862">Zinc</keyword>
<feature type="binding site" evidence="3">
    <location>
        <position position="14"/>
    </location>
    <ligand>
        <name>Zn(2+)</name>
        <dbReference type="ChEBI" id="CHEBI:29105"/>
    </ligand>
</feature>
<feature type="binding site" evidence="3">
    <location>
        <position position="30"/>
    </location>
    <ligand>
        <name>Zn(2+)</name>
        <dbReference type="ChEBI" id="CHEBI:29105"/>
    </ligand>
</feature>